<comment type="similarity">
    <text evidence="1">Belongs to the short-chain dehydrogenases/reductases (SDR) family.</text>
</comment>
<dbReference type="STRING" id="641025.SAMN05421507_108205"/>
<dbReference type="CDD" id="cd05233">
    <property type="entry name" value="SDR_c"/>
    <property type="match status" value="1"/>
</dbReference>
<dbReference type="RefSeq" id="WP_090099559.1">
    <property type="nucleotide sequence ID" value="NZ_FNIX01000008.1"/>
</dbReference>
<dbReference type="InterPro" id="IPR002347">
    <property type="entry name" value="SDR_fam"/>
</dbReference>
<dbReference type="OrthoDB" id="517007at2"/>
<dbReference type="GO" id="GO:0016616">
    <property type="term" value="F:oxidoreductase activity, acting on the CH-OH group of donors, NAD or NADP as acceptor"/>
    <property type="evidence" value="ECO:0007669"/>
    <property type="project" value="TreeGrafter"/>
</dbReference>
<evidence type="ECO:0000256" key="2">
    <source>
        <dbReference type="ARBA" id="ARBA00023002"/>
    </source>
</evidence>
<gene>
    <name evidence="3" type="ORF">SAMN05421507_108205</name>
</gene>
<dbReference type="FunFam" id="3.40.50.720:FF:000084">
    <property type="entry name" value="Short-chain dehydrogenase reductase"/>
    <property type="match status" value="1"/>
</dbReference>
<reference evidence="4" key="1">
    <citation type="submission" date="2016-10" db="EMBL/GenBank/DDBJ databases">
        <authorList>
            <person name="Varghese N."/>
            <person name="Submissions S."/>
        </authorList>
    </citation>
    <scope>NUCLEOTIDE SEQUENCE [LARGE SCALE GENOMIC DNA]</scope>
    <source>
        <strain evidence="4">CGMCC 4.6609</strain>
    </source>
</reference>
<accession>A0A1H0SQK1</accession>
<dbReference type="Proteomes" id="UP000199691">
    <property type="component" value="Unassembled WGS sequence"/>
</dbReference>
<evidence type="ECO:0000256" key="1">
    <source>
        <dbReference type="ARBA" id="ARBA00006484"/>
    </source>
</evidence>
<dbReference type="Gene3D" id="3.40.50.720">
    <property type="entry name" value="NAD(P)-binding Rossmann-like Domain"/>
    <property type="match status" value="1"/>
</dbReference>
<organism evidence="3 4">
    <name type="scientific">Lentzea jiangxiensis</name>
    <dbReference type="NCBI Taxonomy" id="641025"/>
    <lineage>
        <taxon>Bacteria</taxon>
        <taxon>Bacillati</taxon>
        <taxon>Actinomycetota</taxon>
        <taxon>Actinomycetes</taxon>
        <taxon>Pseudonocardiales</taxon>
        <taxon>Pseudonocardiaceae</taxon>
        <taxon>Lentzea</taxon>
    </lineage>
</organism>
<dbReference type="PRINTS" id="PR00081">
    <property type="entry name" value="GDHRDH"/>
</dbReference>
<dbReference type="EMBL" id="FNIX01000008">
    <property type="protein sequence ID" value="SDP44020.1"/>
    <property type="molecule type" value="Genomic_DNA"/>
</dbReference>
<proteinExistence type="inferred from homology"/>
<evidence type="ECO:0000313" key="3">
    <source>
        <dbReference type="EMBL" id="SDP44020.1"/>
    </source>
</evidence>
<evidence type="ECO:0000313" key="4">
    <source>
        <dbReference type="Proteomes" id="UP000199691"/>
    </source>
</evidence>
<keyword evidence="4" id="KW-1185">Reference proteome</keyword>
<name>A0A1H0SQK1_9PSEU</name>
<keyword evidence="2" id="KW-0560">Oxidoreductase</keyword>
<dbReference type="PRINTS" id="PR00080">
    <property type="entry name" value="SDRFAMILY"/>
</dbReference>
<dbReference type="SUPFAM" id="SSF51735">
    <property type="entry name" value="NAD(P)-binding Rossmann-fold domains"/>
    <property type="match status" value="1"/>
</dbReference>
<dbReference type="PANTHER" id="PTHR42760">
    <property type="entry name" value="SHORT-CHAIN DEHYDROGENASES/REDUCTASES FAMILY MEMBER"/>
    <property type="match status" value="1"/>
</dbReference>
<dbReference type="InterPro" id="IPR036291">
    <property type="entry name" value="NAD(P)-bd_dom_sf"/>
</dbReference>
<sequence>MTTARNIVITGAAGGISSEITNRFLQNGDTVLASDLYQETLDEWRTRWDSDGANPSLHTFPADVSDEASLADLAEAARERLGTVDVLINAAGHFPQTPFEKISGEEWRQVVEVNLSGTFYTVQALLPLIKQSERGRIINIGSGGMFFGVPMQAHYIASKAGVMGLTRVLARELGNDYPITVNLVTPGLVVTPAAAAVLPEPLLAMQRNMRSFHRDEVPDDVVGSVFFLASDDAAFITGQTLNVDGGLTMW</sequence>
<protein>
    <submittedName>
        <fullName evidence="3">3-oxoacyl-[acyl-carrier protein] reductase</fullName>
    </submittedName>
</protein>
<dbReference type="AlphaFoldDB" id="A0A1H0SQK1"/>
<dbReference type="PANTHER" id="PTHR42760:SF133">
    <property type="entry name" value="3-OXOACYL-[ACYL-CARRIER-PROTEIN] REDUCTASE"/>
    <property type="match status" value="1"/>
</dbReference>
<dbReference type="Pfam" id="PF13561">
    <property type="entry name" value="adh_short_C2"/>
    <property type="match status" value="1"/>
</dbReference>